<proteinExistence type="predicted"/>
<dbReference type="EMBL" id="FWXS01000002">
    <property type="protein sequence ID" value="SMC41118.1"/>
    <property type="molecule type" value="Genomic_DNA"/>
</dbReference>
<evidence type="ECO:0008006" key="3">
    <source>
        <dbReference type="Google" id="ProtNLM"/>
    </source>
</evidence>
<dbReference type="AlphaFoldDB" id="A0A1W1YZJ7"/>
<evidence type="ECO:0000313" key="2">
    <source>
        <dbReference type="Proteomes" id="UP000192393"/>
    </source>
</evidence>
<dbReference type="RefSeq" id="WP_084016039.1">
    <property type="nucleotide sequence ID" value="NZ_FWXS01000002.1"/>
</dbReference>
<accession>A0A1W1YZJ7</accession>
<evidence type="ECO:0000313" key="1">
    <source>
        <dbReference type="EMBL" id="SMC41118.1"/>
    </source>
</evidence>
<dbReference type="OrthoDB" id="1234545at2"/>
<keyword evidence="2" id="KW-1185">Reference proteome</keyword>
<reference evidence="2" key="1">
    <citation type="submission" date="2017-04" db="EMBL/GenBank/DDBJ databases">
        <authorList>
            <person name="Varghese N."/>
            <person name="Submissions S."/>
        </authorList>
    </citation>
    <scope>NUCLEOTIDE SEQUENCE [LARGE SCALE GENOMIC DNA]</scope>
    <source>
        <strain evidence="2">CGMCC 1.12708</strain>
    </source>
</reference>
<protein>
    <recommendedName>
        <fullName evidence="3">Glycosyl transferase family 8</fullName>
    </recommendedName>
</protein>
<gene>
    <name evidence="1" type="ORF">SAMN06296427_10231</name>
</gene>
<dbReference type="Proteomes" id="UP000192393">
    <property type="component" value="Unassembled WGS sequence"/>
</dbReference>
<organism evidence="1 2">
    <name type="scientific">Moheibacter sediminis</name>
    <dbReference type="NCBI Taxonomy" id="1434700"/>
    <lineage>
        <taxon>Bacteria</taxon>
        <taxon>Pseudomonadati</taxon>
        <taxon>Bacteroidota</taxon>
        <taxon>Flavobacteriia</taxon>
        <taxon>Flavobacteriales</taxon>
        <taxon>Weeksellaceae</taxon>
        <taxon>Moheibacter</taxon>
    </lineage>
</organism>
<dbReference type="STRING" id="1434700.SAMN06296427_10231"/>
<sequence length="279" mass="32089">MMTRIKNALSVLLGINEVKKKKQKDFSFIDNPFSEQQLEILNSISIEFLFSEFGENRVNGGGSDLNGSQRLDPTLSSLKKYFPNAKYTVYSDFDINIPDVDLIKVNSPVMYPEHSRYGYRTADYFKFQSLINSKADFKCILDSDMRVVSSDIVSLIYMTIKFGFCVPYNDRQLLRQDMILSKDTQTINDESLGLGHSYNQSPMTLWKDDSRGVEFYQTCSEIMKKDPSRASLVMWKAAWKTGLYPYILPKQWCVCDGNEGIGEEVILHVGHKKVKDFYN</sequence>
<name>A0A1W1YZJ7_9FLAO</name>